<dbReference type="CDD" id="cd04301">
    <property type="entry name" value="NAT_SF"/>
    <property type="match status" value="1"/>
</dbReference>
<dbReference type="InterPro" id="IPR051536">
    <property type="entry name" value="UDG_Type-4/5"/>
</dbReference>
<evidence type="ECO:0000313" key="12">
    <source>
        <dbReference type="Proteomes" id="UP000578569"/>
    </source>
</evidence>
<dbReference type="PANTHER" id="PTHR33693:SF3">
    <property type="entry name" value="TYPE-5 URACIL-DNA GLYCOSYLASE"/>
    <property type="match status" value="1"/>
</dbReference>
<evidence type="ECO:0000259" key="10">
    <source>
        <dbReference type="PROSITE" id="PS51186"/>
    </source>
</evidence>
<keyword evidence="6" id="KW-0411">Iron-sulfur</keyword>
<keyword evidence="5" id="KW-0408">Iron</keyword>
<dbReference type="GO" id="GO:0033958">
    <property type="term" value="F:DNA-deoxyinosine glycosylase activity"/>
    <property type="evidence" value="ECO:0007669"/>
    <property type="project" value="InterPro"/>
</dbReference>
<comment type="similarity">
    <text evidence="8">Belongs to the uracil-DNA glycosylase (UDG) superfamily. Type 5 (UDGb) family.</text>
</comment>
<dbReference type="GO" id="GO:0051539">
    <property type="term" value="F:4 iron, 4 sulfur cluster binding"/>
    <property type="evidence" value="ECO:0007669"/>
    <property type="project" value="UniProtKB-KW"/>
</dbReference>
<dbReference type="AlphaFoldDB" id="A0A839YUN3"/>
<evidence type="ECO:0000256" key="3">
    <source>
        <dbReference type="ARBA" id="ARBA00022763"/>
    </source>
</evidence>
<evidence type="ECO:0000313" key="11">
    <source>
        <dbReference type="EMBL" id="MBB3763941.1"/>
    </source>
</evidence>
<evidence type="ECO:0000256" key="1">
    <source>
        <dbReference type="ARBA" id="ARBA00022485"/>
    </source>
</evidence>
<dbReference type="CDD" id="cd10031">
    <property type="entry name" value="UDG-F5_TTUDGB_like"/>
    <property type="match status" value="1"/>
</dbReference>
<dbReference type="SUPFAM" id="SSF55729">
    <property type="entry name" value="Acyl-CoA N-acyltransferases (Nat)"/>
    <property type="match status" value="1"/>
</dbReference>
<dbReference type="SUPFAM" id="SSF52141">
    <property type="entry name" value="Uracil-DNA glycosylase-like"/>
    <property type="match status" value="1"/>
</dbReference>
<reference evidence="11 12" key="1">
    <citation type="submission" date="2020-08" db="EMBL/GenBank/DDBJ databases">
        <title>Genomic Encyclopedia of Type Strains, Phase IV (KMG-IV): sequencing the most valuable type-strain genomes for metagenomic binning, comparative biology and taxonomic classification.</title>
        <authorList>
            <person name="Goeker M."/>
        </authorList>
    </citation>
    <scope>NUCLEOTIDE SEQUENCE [LARGE SCALE GENOMIC DNA]</scope>
    <source>
        <strain evidence="11 12">DSM 24194</strain>
    </source>
</reference>
<dbReference type="GO" id="GO:0016747">
    <property type="term" value="F:acyltransferase activity, transferring groups other than amino-acyl groups"/>
    <property type="evidence" value="ECO:0007669"/>
    <property type="project" value="InterPro"/>
</dbReference>
<dbReference type="SMART" id="SM00987">
    <property type="entry name" value="UreE_C"/>
    <property type="match status" value="1"/>
</dbReference>
<dbReference type="PANTHER" id="PTHR33693">
    <property type="entry name" value="TYPE-5 URACIL-DNA GLYCOSYLASE"/>
    <property type="match status" value="1"/>
</dbReference>
<dbReference type="InterPro" id="IPR005122">
    <property type="entry name" value="Uracil-DNA_glycosylase-like"/>
</dbReference>
<dbReference type="GO" id="GO:0004844">
    <property type="term" value="F:uracil DNA N-glycosylase activity"/>
    <property type="evidence" value="ECO:0007669"/>
    <property type="project" value="InterPro"/>
</dbReference>
<gene>
    <name evidence="11" type="ORF">FHS50_000964</name>
</gene>
<evidence type="ECO:0000256" key="4">
    <source>
        <dbReference type="ARBA" id="ARBA00022801"/>
    </source>
</evidence>
<dbReference type="Gene3D" id="3.40.470.10">
    <property type="entry name" value="Uracil-DNA glycosylase-like domain"/>
    <property type="match status" value="1"/>
</dbReference>
<keyword evidence="2" id="KW-0479">Metal-binding</keyword>
<dbReference type="Gene3D" id="3.40.630.30">
    <property type="match status" value="1"/>
</dbReference>
<organism evidence="11 12">
    <name type="scientific">Sphingomicrobium lutaoense</name>
    <dbReference type="NCBI Taxonomy" id="515949"/>
    <lineage>
        <taxon>Bacteria</taxon>
        <taxon>Pseudomonadati</taxon>
        <taxon>Pseudomonadota</taxon>
        <taxon>Alphaproteobacteria</taxon>
        <taxon>Sphingomonadales</taxon>
        <taxon>Sphingomonadaceae</taxon>
        <taxon>Sphingomicrobium</taxon>
    </lineage>
</organism>
<dbReference type="InterPro" id="IPR000182">
    <property type="entry name" value="GNAT_dom"/>
</dbReference>
<dbReference type="InterPro" id="IPR016181">
    <property type="entry name" value="Acyl_CoA_acyltransferase"/>
</dbReference>
<feature type="domain" description="N-acetyltransferase" evidence="10">
    <location>
        <begin position="235"/>
        <end position="389"/>
    </location>
</feature>
<name>A0A839YUN3_9SPHN</name>
<dbReference type="Proteomes" id="UP000578569">
    <property type="component" value="Unassembled WGS sequence"/>
</dbReference>
<evidence type="ECO:0000256" key="9">
    <source>
        <dbReference type="ARBA" id="ARBA00023887"/>
    </source>
</evidence>
<dbReference type="GO" id="GO:0046872">
    <property type="term" value="F:metal ion binding"/>
    <property type="evidence" value="ECO:0007669"/>
    <property type="project" value="UniProtKB-KW"/>
</dbReference>
<sequence>MHDVSPADLSPLPGSEPPRDCPLCPRLVDYRMACRAEHPGWYNAPVPAFGDPKAQLAIVGLAPGKHGANRTGRPFTGDYAGDLLFDTLRTLGLSSGDYDSRIDDGVQFHGAIIINAVKCLPPENKPTGQEIQNCRTFFEEQLASLRNVRTILALGKIAHDAACRALGLTLSRAKFGHGAVHQGPNGLRLVDSYHCSRYNQNTGRLTDQMFLEAMQKAAAHPMKGERADRLVTDRLVLRRARPDDLDALHAIFTDKETMAHWSTPPHRSIEESRAWLDSMIHADPVAGDDFIIEKDGEVVGKIGPWKLPEFGILLRRDLWGQGLGQEAGETLIDYLRGRGVPHLVADVDPDNKGSIRLMEKLGFTRSGYKEKAMQHGNRWVDSLFLRRDL</sequence>
<dbReference type="Pfam" id="PF03167">
    <property type="entry name" value="UDG"/>
    <property type="match status" value="1"/>
</dbReference>
<keyword evidence="7" id="KW-0234">DNA repair</keyword>
<protein>
    <recommendedName>
        <fullName evidence="9">Type-5 uracil-DNA glycosylase</fullName>
    </recommendedName>
</protein>
<evidence type="ECO:0000256" key="2">
    <source>
        <dbReference type="ARBA" id="ARBA00022723"/>
    </source>
</evidence>
<dbReference type="PROSITE" id="PS51186">
    <property type="entry name" value="GNAT"/>
    <property type="match status" value="1"/>
</dbReference>
<proteinExistence type="inferred from homology"/>
<dbReference type="EMBL" id="JACICF010000001">
    <property type="protein sequence ID" value="MBB3763941.1"/>
    <property type="molecule type" value="Genomic_DNA"/>
</dbReference>
<comment type="caution">
    <text evidence="11">The sequence shown here is derived from an EMBL/GenBank/DDBJ whole genome shotgun (WGS) entry which is preliminary data.</text>
</comment>
<dbReference type="Pfam" id="PF13302">
    <property type="entry name" value="Acetyltransf_3"/>
    <property type="match status" value="1"/>
</dbReference>
<evidence type="ECO:0000256" key="7">
    <source>
        <dbReference type="ARBA" id="ARBA00023204"/>
    </source>
</evidence>
<evidence type="ECO:0000256" key="6">
    <source>
        <dbReference type="ARBA" id="ARBA00023014"/>
    </source>
</evidence>
<dbReference type="InterPro" id="IPR044147">
    <property type="entry name" value="UdgB-like"/>
</dbReference>
<keyword evidence="12" id="KW-1185">Reference proteome</keyword>
<evidence type="ECO:0000256" key="8">
    <source>
        <dbReference type="ARBA" id="ARBA00023779"/>
    </source>
</evidence>
<accession>A0A839YUN3</accession>
<keyword evidence="3" id="KW-0227">DNA damage</keyword>
<dbReference type="SMART" id="SM00986">
    <property type="entry name" value="UDG"/>
    <property type="match status" value="1"/>
</dbReference>
<evidence type="ECO:0000256" key="5">
    <source>
        <dbReference type="ARBA" id="ARBA00023004"/>
    </source>
</evidence>
<keyword evidence="1" id="KW-0004">4Fe-4S</keyword>
<keyword evidence="4" id="KW-0378">Hydrolase</keyword>
<dbReference type="GO" id="GO:0006284">
    <property type="term" value="P:base-excision repair"/>
    <property type="evidence" value="ECO:0007669"/>
    <property type="project" value="InterPro"/>
</dbReference>
<dbReference type="InterPro" id="IPR036895">
    <property type="entry name" value="Uracil-DNA_glycosylase-like_sf"/>
</dbReference>